<dbReference type="Proteomes" id="UP001500326">
    <property type="component" value="Unassembled WGS sequence"/>
</dbReference>
<feature type="compositionally biased region" description="Polar residues" evidence="1">
    <location>
        <begin position="354"/>
        <end position="363"/>
    </location>
</feature>
<evidence type="ECO:0000313" key="4">
    <source>
        <dbReference type="EMBL" id="GAA1996410.1"/>
    </source>
</evidence>
<dbReference type="EMBL" id="BAAAOH010000001">
    <property type="protein sequence ID" value="GAA1996410.1"/>
    <property type="molecule type" value="Genomic_DNA"/>
</dbReference>
<keyword evidence="5" id="KW-1185">Reference proteome</keyword>
<accession>A0ABN2T2N4</accession>
<evidence type="ECO:0000259" key="2">
    <source>
        <dbReference type="Pfam" id="PF06114"/>
    </source>
</evidence>
<feature type="domain" description="N-terminal" evidence="3">
    <location>
        <begin position="38"/>
        <end position="124"/>
    </location>
</feature>
<protein>
    <recommendedName>
        <fullName evidence="6">Serine/arginine repetitive matrix protein 2</fullName>
    </recommendedName>
</protein>
<evidence type="ECO:0000256" key="1">
    <source>
        <dbReference type="SAM" id="MobiDB-lite"/>
    </source>
</evidence>
<dbReference type="InterPro" id="IPR010359">
    <property type="entry name" value="IrrE_HExxH"/>
</dbReference>
<feature type="compositionally biased region" description="Basic and acidic residues" evidence="1">
    <location>
        <begin position="364"/>
        <end position="374"/>
    </location>
</feature>
<dbReference type="Pfam" id="PF06114">
    <property type="entry name" value="Peptidase_M78"/>
    <property type="match status" value="1"/>
</dbReference>
<evidence type="ECO:0000259" key="3">
    <source>
        <dbReference type="Pfam" id="PF08401"/>
    </source>
</evidence>
<feature type="domain" description="IrrE N-terminal-like" evidence="2">
    <location>
        <begin position="223"/>
        <end position="290"/>
    </location>
</feature>
<evidence type="ECO:0000313" key="5">
    <source>
        <dbReference type="Proteomes" id="UP001500326"/>
    </source>
</evidence>
<sequence length="374" mass="40544">MEHLSVIDARVARHHSGEVVVVSDSMARPDSGSRLTELHDRLVQSVETLIHSDDWKRALEFTAHFRSRSFNNTLLIWAQHAAAFEAGMVTQPMPTYVAGFRQWEDLGRRVVAGQHGYMIFAPRTARFATSTPLDASSWRRLATRERPRSGETVRVGVTGSRPAYAWDITQTTGPPVTEPPGPQLLRGDAPTGLWVGLATLVEEEGFSLSLAAGAAALDGASGRTDFSRRHVEVREDMDAAARTKTLAHELAHIRLHNPGSEAMPHRGIGEVEAESVALIVAAAHGMDTQEYTIPYVAGWATGVPDMDAVAVVQQTGERVRRAAVAILEQLPTEQISAGDPPGFERPGPALNRVRSVTASNPARTTDHAIARSLS</sequence>
<name>A0ABN2T2N4_9MICO</name>
<comment type="caution">
    <text evidence="4">The sequence shown here is derived from an EMBL/GenBank/DDBJ whole genome shotgun (WGS) entry which is preliminary data.</text>
</comment>
<organism evidence="4 5">
    <name type="scientific">Microbacterium pumilum</name>
    <dbReference type="NCBI Taxonomy" id="344165"/>
    <lineage>
        <taxon>Bacteria</taxon>
        <taxon>Bacillati</taxon>
        <taxon>Actinomycetota</taxon>
        <taxon>Actinomycetes</taxon>
        <taxon>Micrococcales</taxon>
        <taxon>Microbacteriaceae</taxon>
        <taxon>Microbacterium</taxon>
    </lineage>
</organism>
<evidence type="ECO:0008006" key="6">
    <source>
        <dbReference type="Google" id="ProtNLM"/>
    </source>
</evidence>
<gene>
    <name evidence="4" type="ORF">GCM10009777_36540</name>
</gene>
<feature type="region of interest" description="Disordered" evidence="1">
    <location>
        <begin position="334"/>
        <end position="374"/>
    </location>
</feature>
<reference evidence="4 5" key="1">
    <citation type="journal article" date="2019" name="Int. J. Syst. Evol. Microbiol.">
        <title>The Global Catalogue of Microorganisms (GCM) 10K type strain sequencing project: providing services to taxonomists for standard genome sequencing and annotation.</title>
        <authorList>
            <consortium name="The Broad Institute Genomics Platform"/>
            <consortium name="The Broad Institute Genome Sequencing Center for Infectious Disease"/>
            <person name="Wu L."/>
            <person name="Ma J."/>
        </authorList>
    </citation>
    <scope>NUCLEOTIDE SEQUENCE [LARGE SCALE GENOMIC DNA]</scope>
    <source>
        <strain evidence="4 5">JCM 14902</strain>
    </source>
</reference>
<dbReference type="InterPro" id="IPR013610">
    <property type="entry name" value="ArdC_N"/>
</dbReference>
<dbReference type="Pfam" id="PF08401">
    <property type="entry name" value="ArdcN"/>
    <property type="match status" value="1"/>
</dbReference>
<proteinExistence type="predicted"/>